<dbReference type="RefSeq" id="WP_090810919.1">
    <property type="nucleotide sequence ID" value="NZ_FNKX01000003.1"/>
</dbReference>
<evidence type="ECO:0000313" key="3">
    <source>
        <dbReference type="Proteomes" id="UP000199365"/>
    </source>
</evidence>
<dbReference type="Proteomes" id="UP000199365">
    <property type="component" value="Unassembled WGS sequence"/>
</dbReference>
<keyword evidence="3" id="KW-1185">Reference proteome</keyword>
<dbReference type="EMBL" id="FNKX01000003">
    <property type="protein sequence ID" value="SDR59095.1"/>
    <property type="molecule type" value="Genomic_DNA"/>
</dbReference>
<organism evidence="2 3">
    <name type="scientific">Paraburkholderia tuberum</name>
    <dbReference type="NCBI Taxonomy" id="157910"/>
    <lineage>
        <taxon>Bacteria</taxon>
        <taxon>Pseudomonadati</taxon>
        <taxon>Pseudomonadota</taxon>
        <taxon>Betaproteobacteria</taxon>
        <taxon>Burkholderiales</taxon>
        <taxon>Burkholderiaceae</taxon>
        <taxon>Paraburkholderia</taxon>
    </lineage>
</organism>
<sequence>MKTTIKKGPPDRESPYTPLTAGDAISHLERILSSDGADSLFSRTYWRARVQQVSATQGLTPQQQARLVKLLESLPPPVPSEESC</sequence>
<proteinExistence type="predicted"/>
<accession>A0A1H1KBC6</accession>
<evidence type="ECO:0000313" key="2">
    <source>
        <dbReference type="EMBL" id="SDR59095.1"/>
    </source>
</evidence>
<gene>
    <name evidence="2" type="ORF">SAMN05445850_6741</name>
</gene>
<dbReference type="AlphaFoldDB" id="A0A1H1KBC6"/>
<name>A0A1H1KBC6_9BURK</name>
<reference evidence="3" key="1">
    <citation type="submission" date="2016-10" db="EMBL/GenBank/DDBJ databases">
        <authorList>
            <person name="Varghese N."/>
            <person name="Submissions S."/>
        </authorList>
    </citation>
    <scope>NUCLEOTIDE SEQUENCE [LARGE SCALE GENOMIC DNA]</scope>
    <source>
        <strain evidence="3">DUS833</strain>
    </source>
</reference>
<feature type="region of interest" description="Disordered" evidence="1">
    <location>
        <begin position="1"/>
        <end position="20"/>
    </location>
</feature>
<protein>
    <submittedName>
        <fullName evidence="2">Uncharacterized protein</fullName>
    </submittedName>
</protein>
<evidence type="ECO:0000256" key="1">
    <source>
        <dbReference type="SAM" id="MobiDB-lite"/>
    </source>
</evidence>